<organism evidence="2 3">
    <name type="scientific">Austropuccinia psidii MF-1</name>
    <dbReference type="NCBI Taxonomy" id="1389203"/>
    <lineage>
        <taxon>Eukaryota</taxon>
        <taxon>Fungi</taxon>
        <taxon>Dikarya</taxon>
        <taxon>Basidiomycota</taxon>
        <taxon>Pucciniomycotina</taxon>
        <taxon>Pucciniomycetes</taxon>
        <taxon>Pucciniales</taxon>
        <taxon>Sphaerophragmiaceae</taxon>
        <taxon>Austropuccinia</taxon>
    </lineage>
</organism>
<keyword evidence="3" id="KW-1185">Reference proteome</keyword>
<feature type="compositionally biased region" description="Polar residues" evidence="1">
    <location>
        <begin position="129"/>
        <end position="155"/>
    </location>
</feature>
<evidence type="ECO:0000313" key="2">
    <source>
        <dbReference type="EMBL" id="MBW0470780.1"/>
    </source>
</evidence>
<name>A0A9Q3BTB6_9BASI</name>
<dbReference type="EMBL" id="AVOT02002544">
    <property type="protein sequence ID" value="MBW0470780.1"/>
    <property type="molecule type" value="Genomic_DNA"/>
</dbReference>
<reference evidence="2" key="1">
    <citation type="submission" date="2021-03" db="EMBL/GenBank/DDBJ databases">
        <title>Draft genome sequence of rust myrtle Austropuccinia psidii MF-1, a brazilian biotype.</title>
        <authorList>
            <person name="Quecine M.C."/>
            <person name="Pachon D.M.R."/>
            <person name="Bonatelli M.L."/>
            <person name="Correr F.H."/>
            <person name="Franceschini L.M."/>
            <person name="Leite T.F."/>
            <person name="Margarido G.R.A."/>
            <person name="Almeida C.A."/>
            <person name="Ferrarezi J.A."/>
            <person name="Labate C.A."/>
        </authorList>
    </citation>
    <scope>NUCLEOTIDE SEQUENCE</scope>
    <source>
        <strain evidence="2">MF-1</strain>
    </source>
</reference>
<gene>
    <name evidence="2" type="ORF">O181_010495</name>
</gene>
<proteinExistence type="predicted"/>
<dbReference type="AlphaFoldDB" id="A0A9Q3BTB6"/>
<feature type="region of interest" description="Disordered" evidence="1">
    <location>
        <begin position="1"/>
        <end position="58"/>
    </location>
</feature>
<feature type="region of interest" description="Disordered" evidence="1">
    <location>
        <begin position="104"/>
        <end position="155"/>
    </location>
</feature>
<sequence length="224" mass="25383">MEHRQQEVQPRFTLGRTGSMLPECMSERDTLQNSYGNPERMKAQQRAQTTGGRAAMQRKNEATIQPIEEKLNHKEDTLIPAGTQGVDQPNPPEKKRFKGQEQGFFQPQAERVTPNDTGAVGLGERSTKQQEVIRSPATRNNTPQMELSVATPESNINSNELWEEMSQFAEKTQERFAKLKENNERLEELTASQNKIVKSLQQGYAKLRKASEETNKSLNQVIEG</sequence>
<evidence type="ECO:0000313" key="3">
    <source>
        <dbReference type="Proteomes" id="UP000765509"/>
    </source>
</evidence>
<dbReference type="Proteomes" id="UP000765509">
    <property type="component" value="Unassembled WGS sequence"/>
</dbReference>
<accession>A0A9Q3BTB6</accession>
<evidence type="ECO:0000256" key="1">
    <source>
        <dbReference type="SAM" id="MobiDB-lite"/>
    </source>
</evidence>
<protein>
    <submittedName>
        <fullName evidence="2">Uncharacterized protein</fullName>
    </submittedName>
</protein>
<comment type="caution">
    <text evidence="2">The sequence shown here is derived from an EMBL/GenBank/DDBJ whole genome shotgun (WGS) entry which is preliminary data.</text>
</comment>